<organism evidence="2 3">
    <name type="scientific">Megasphaera vaginalis</name>
    <name type="common">ex Srinivasan et al. 2021</name>
    <dbReference type="NCBI Taxonomy" id="1111454"/>
    <lineage>
        <taxon>Bacteria</taxon>
        <taxon>Bacillati</taxon>
        <taxon>Bacillota</taxon>
        <taxon>Negativicutes</taxon>
        <taxon>Veillonellales</taxon>
        <taxon>Veillonellaceae</taxon>
        <taxon>Megasphaera</taxon>
    </lineage>
</organism>
<dbReference type="PATRIC" id="fig|1111454.3.peg.551"/>
<dbReference type="Gene3D" id="3.30.930.30">
    <property type="match status" value="1"/>
</dbReference>
<accession>U7UQV1</accession>
<proteinExistence type="predicted"/>
<protein>
    <submittedName>
        <fullName evidence="2">Relaxase/mobilization nuclease domain protein</fullName>
    </submittedName>
</protein>
<dbReference type="eggNOG" id="COG3843">
    <property type="taxonomic scope" value="Bacteria"/>
</dbReference>
<comment type="caution">
    <text evidence="2">The sequence shown here is derived from an EMBL/GenBank/DDBJ whole genome shotgun (WGS) entry which is preliminary data.</text>
</comment>
<dbReference type="STRING" id="1111454.HMPREF1250_2214"/>
<dbReference type="Proteomes" id="UP000017090">
    <property type="component" value="Unassembled WGS sequence"/>
</dbReference>
<dbReference type="InterPro" id="IPR005094">
    <property type="entry name" value="Endonuclease_MobA/VirD2"/>
</dbReference>
<dbReference type="AlphaFoldDB" id="U7UQV1"/>
<dbReference type="EMBL" id="AWXA01000008">
    <property type="protein sequence ID" value="ERT61661.1"/>
    <property type="molecule type" value="Genomic_DNA"/>
</dbReference>
<evidence type="ECO:0000313" key="2">
    <source>
        <dbReference type="EMBL" id="ERT61661.1"/>
    </source>
</evidence>
<dbReference type="RefSeq" id="WP_023052951.1">
    <property type="nucleotide sequence ID" value="NZ_AWXA01000008.1"/>
</dbReference>
<name>U7UQV1_9FIRM</name>
<feature type="domain" description="MobA/VirD2-like nuclease" evidence="1">
    <location>
        <begin position="27"/>
        <end position="154"/>
    </location>
</feature>
<dbReference type="Pfam" id="PF03432">
    <property type="entry name" value="Relaxase"/>
    <property type="match status" value="1"/>
</dbReference>
<reference evidence="2 3" key="1">
    <citation type="submission" date="2013-09" db="EMBL/GenBank/DDBJ databases">
        <authorList>
            <person name="Durkin A.S."/>
            <person name="Haft D.R."/>
            <person name="McCorrison J."/>
            <person name="Torralba M."/>
            <person name="Gillis M."/>
            <person name="Haft D.H."/>
            <person name="Methe B."/>
            <person name="Sutton G."/>
            <person name="Nelson K.E."/>
        </authorList>
    </citation>
    <scope>NUCLEOTIDE SEQUENCE [LARGE SCALE GENOMIC DNA]</scope>
    <source>
        <strain evidence="2 3">BV3C16-1</strain>
    </source>
</reference>
<sequence length="186" mass="21033">MAAISAGKGSGSASGSIKYVQYEKDSTRPRVLFSEGIECSPYYQDAIEDFAYIRDIHHKSGGREAHHMVLAYSPEEEKRFTKKELFDKAIEVAKGTFPNHQIWLGMHNDTDHLHVHMIVNSVNLETGKKLQIAGRKGMHEIMNKVQNICHSLELDNTLEVGKRSQKEGQVITHNIVEYKLIEQGKS</sequence>
<evidence type="ECO:0000259" key="1">
    <source>
        <dbReference type="Pfam" id="PF03432"/>
    </source>
</evidence>
<keyword evidence="3" id="KW-1185">Reference proteome</keyword>
<evidence type="ECO:0000313" key="3">
    <source>
        <dbReference type="Proteomes" id="UP000017090"/>
    </source>
</evidence>
<gene>
    <name evidence="2" type="ORF">HMPREF1250_2214</name>
</gene>
<dbReference type="OrthoDB" id="1634048at2"/>